<dbReference type="Gramene" id="Solyc10g051393.1.1">
    <property type="protein sequence ID" value="Solyc10g051393.1.1"/>
    <property type="gene ID" value="Solyc10g051393.1"/>
</dbReference>
<dbReference type="InParanoid" id="A0A3Q7IHM2"/>
<keyword evidence="2" id="KW-1185">Reference proteome</keyword>
<dbReference type="Proteomes" id="UP000004994">
    <property type="component" value="Chromosome 10"/>
</dbReference>
<name>A0A3Q7IHM2_SOLLC</name>
<protein>
    <submittedName>
        <fullName evidence="1">Uncharacterized protein</fullName>
    </submittedName>
</protein>
<dbReference type="AlphaFoldDB" id="A0A3Q7IHM2"/>
<evidence type="ECO:0000313" key="1">
    <source>
        <dbReference type="EnsemblPlants" id="Solyc10g051393.1.1"/>
    </source>
</evidence>
<evidence type="ECO:0000313" key="2">
    <source>
        <dbReference type="Proteomes" id="UP000004994"/>
    </source>
</evidence>
<reference evidence="1" key="1">
    <citation type="journal article" date="2012" name="Nature">
        <title>The tomato genome sequence provides insights into fleshy fruit evolution.</title>
        <authorList>
            <consortium name="Tomato Genome Consortium"/>
        </authorList>
    </citation>
    <scope>NUCLEOTIDE SEQUENCE [LARGE SCALE GENOMIC DNA]</scope>
    <source>
        <strain evidence="1">cv. Heinz 1706</strain>
    </source>
</reference>
<reference evidence="1" key="2">
    <citation type="submission" date="2019-01" db="UniProtKB">
        <authorList>
            <consortium name="EnsemblPlants"/>
        </authorList>
    </citation>
    <scope>IDENTIFICATION</scope>
    <source>
        <strain evidence="1">cv. Heinz 1706</strain>
    </source>
</reference>
<accession>A0A3Q7IHM2</accession>
<proteinExistence type="predicted"/>
<organism evidence="1">
    <name type="scientific">Solanum lycopersicum</name>
    <name type="common">Tomato</name>
    <name type="synonym">Lycopersicon esculentum</name>
    <dbReference type="NCBI Taxonomy" id="4081"/>
    <lineage>
        <taxon>Eukaryota</taxon>
        <taxon>Viridiplantae</taxon>
        <taxon>Streptophyta</taxon>
        <taxon>Embryophyta</taxon>
        <taxon>Tracheophyta</taxon>
        <taxon>Spermatophyta</taxon>
        <taxon>Magnoliopsida</taxon>
        <taxon>eudicotyledons</taxon>
        <taxon>Gunneridae</taxon>
        <taxon>Pentapetalae</taxon>
        <taxon>asterids</taxon>
        <taxon>lamiids</taxon>
        <taxon>Solanales</taxon>
        <taxon>Solanaceae</taxon>
        <taxon>Solanoideae</taxon>
        <taxon>Solaneae</taxon>
        <taxon>Solanum</taxon>
        <taxon>Solanum subgen. Lycopersicon</taxon>
    </lineage>
</organism>
<dbReference type="EnsemblPlants" id="Solyc10g051393.1.1">
    <property type="protein sequence ID" value="Solyc10g051393.1.1"/>
    <property type="gene ID" value="Solyc10g051393.1"/>
</dbReference>
<sequence>YIKGTINYGVKFHKCQKFRLNGFSNSDWGGALDMSTSDFCFNFGSFFLVFQQTRYSSTINNREKIYHCNNS</sequence>